<reference evidence="3" key="1">
    <citation type="submission" date="2022-11" db="UniProtKB">
        <authorList>
            <consortium name="WormBaseParasite"/>
        </authorList>
    </citation>
    <scope>IDENTIFICATION</scope>
</reference>
<organism evidence="2 3">
    <name type="scientific">Romanomermis culicivorax</name>
    <name type="common">Nematode worm</name>
    <dbReference type="NCBI Taxonomy" id="13658"/>
    <lineage>
        <taxon>Eukaryota</taxon>
        <taxon>Metazoa</taxon>
        <taxon>Ecdysozoa</taxon>
        <taxon>Nematoda</taxon>
        <taxon>Enoplea</taxon>
        <taxon>Dorylaimia</taxon>
        <taxon>Mermithida</taxon>
        <taxon>Mermithoidea</taxon>
        <taxon>Mermithidae</taxon>
        <taxon>Romanomermis</taxon>
    </lineage>
</organism>
<dbReference type="WBParaSite" id="nRc.2.0.1.t14752-RA">
    <property type="protein sequence ID" value="nRc.2.0.1.t14752-RA"/>
    <property type="gene ID" value="nRc.2.0.1.g14752"/>
</dbReference>
<evidence type="ECO:0000256" key="1">
    <source>
        <dbReference type="SAM" id="MobiDB-lite"/>
    </source>
</evidence>
<name>A0A915IKP5_ROMCU</name>
<proteinExistence type="predicted"/>
<dbReference type="Proteomes" id="UP000887565">
    <property type="component" value="Unplaced"/>
</dbReference>
<keyword evidence="2" id="KW-1185">Reference proteome</keyword>
<sequence>MEIIPVGEKENCAPPVKTPQVDSNGPDEKPNMAPLPKKYQIPKNKRQPRVPLLEPGSLAPNLAAFREEALPKPIWRRL</sequence>
<feature type="region of interest" description="Disordered" evidence="1">
    <location>
        <begin position="1"/>
        <end position="51"/>
    </location>
</feature>
<accession>A0A915IKP5</accession>
<evidence type="ECO:0000313" key="2">
    <source>
        <dbReference type="Proteomes" id="UP000887565"/>
    </source>
</evidence>
<dbReference type="AlphaFoldDB" id="A0A915IKP5"/>
<protein>
    <submittedName>
        <fullName evidence="3">Uncharacterized protein</fullName>
    </submittedName>
</protein>
<evidence type="ECO:0000313" key="3">
    <source>
        <dbReference type="WBParaSite" id="nRc.2.0.1.t14752-RA"/>
    </source>
</evidence>